<dbReference type="GO" id="GO:0000976">
    <property type="term" value="F:transcription cis-regulatory region binding"/>
    <property type="evidence" value="ECO:0007669"/>
    <property type="project" value="TreeGrafter"/>
</dbReference>
<dbReference type="EMBL" id="PXYX01000004">
    <property type="protein sequence ID" value="PSR29003.1"/>
    <property type="molecule type" value="Genomic_DNA"/>
</dbReference>
<gene>
    <name evidence="6" type="ORF">C7B47_03365</name>
</gene>
<accession>A0A2T2X3B6</accession>
<feature type="domain" description="Tetracyclin repressor-like C-terminal" evidence="5">
    <location>
        <begin position="106"/>
        <end position="186"/>
    </location>
</feature>
<keyword evidence="3" id="KW-0804">Transcription</keyword>
<dbReference type="SUPFAM" id="SSF46689">
    <property type="entry name" value="Homeodomain-like"/>
    <property type="match status" value="1"/>
</dbReference>
<evidence type="ECO:0000256" key="2">
    <source>
        <dbReference type="ARBA" id="ARBA00023125"/>
    </source>
</evidence>
<name>A0A2T2X3B6_SULTH</name>
<evidence type="ECO:0000256" key="3">
    <source>
        <dbReference type="ARBA" id="ARBA00023163"/>
    </source>
</evidence>
<dbReference type="InterPro" id="IPR001647">
    <property type="entry name" value="HTH_TetR"/>
</dbReference>
<organism evidence="6 7">
    <name type="scientific">Sulfobacillus thermosulfidooxidans</name>
    <dbReference type="NCBI Taxonomy" id="28034"/>
    <lineage>
        <taxon>Bacteria</taxon>
        <taxon>Bacillati</taxon>
        <taxon>Bacillota</taxon>
        <taxon>Clostridia</taxon>
        <taxon>Eubacteriales</taxon>
        <taxon>Clostridiales Family XVII. Incertae Sedis</taxon>
        <taxon>Sulfobacillus</taxon>
    </lineage>
</organism>
<evidence type="ECO:0000313" key="6">
    <source>
        <dbReference type="EMBL" id="PSR29003.1"/>
    </source>
</evidence>
<evidence type="ECO:0000256" key="1">
    <source>
        <dbReference type="ARBA" id="ARBA00023015"/>
    </source>
</evidence>
<dbReference type="AlphaFoldDB" id="A0A2T2X3B6"/>
<comment type="caution">
    <text evidence="6">The sequence shown here is derived from an EMBL/GenBank/DDBJ whole genome shotgun (WGS) entry which is preliminary data.</text>
</comment>
<dbReference type="InterPro" id="IPR009057">
    <property type="entry name" value="Homeodomain-like_sf"/>
</dbReference>
<dbReference type="Gene3D" id="1.10.357.10">
    <property type="entry name" value="Tetracycline Repressor, domain 2"/>
    <property type="match status" value="1"/>
</dbReference>
<dbReference type="Proteomes" id="UP000242705">
    <property type="component" value="Unassembled WGS sequence"/>
</dbReference>
<dbReference type="Pfam" id="PF00440">
    <property type="entry name" value="TetR_N"/>
    <property type="match status" value="1"/>
</dbReference>
<dbReference type="PANTHER" id="PTHR30055">
    <property type="entry name" value="HTH-TYPE TRANSCRIPTIONAL REGULATOR RUTR"/>
    <property type="match status" value="1"/>
</dbReference>
<dbReference type="InterPro" id="IPR050109">
    <property type="entry name" value="HTH-type_TetR-like_transc_reg"/>
</dbReference>
<protein>
    <submittedName>
        <fullName evidence="6">TetR/AcrR family transcriptional regulator</fullName>
    </submittedName>
</protein>
<proteinExistence type="predicted"/>
<dbReference type="InterPro" id="IPR011075">
    <property type="entry name" value="TetR_C"/>
</dbReference>
<sequence>MAYHNRIDKSQQGGLLSTVAKDLHTKAQILKGAKQVFSQKGFQASIKEIASAAGISTTSLIFWYFKDKESLFLEVIKSASPLAQVQEVLSTKPSHSDDVASPQAIAAVVERYFSVYADPLNRAILFQMLAHTERHAEVRALLHDQLTTVMSGQMTHIIREGQDAGQFRHDLPAEFLGQTCLGLLFALVTRWHVEGILPWSAHDVTQNLLALLTPLPEFPSP</sequence>
<dbReference type="GO" id="GO:0003700">
    <property type="term" value="F:DNA-binding transcription factor activity"/>
    <property type="evidence" value="ECO:0007669"/>
    <property type="project" value="TreeGrafter"/>
</dbReference>
<keyword evidence="1" id="KW-0805">Transcription regulation</keyword>
<dbReference type="PANTHER" id="PTHR30055:SF234">
    <property type="entry name" value="HTH-TYPE TRANSCRIPTIONAL REGULATOR BETI"/>
    <property type="match status" value="1"/>
</dbReference>
<keyword evidence="2" id="KW-0238">DNA-binding</keyword>
<dbReference type="InterPro" id="IPR036271">
    <property type="entry name" value="Tet_transcr_reg_TetR-rel_C_sf"/>
</dbReference>
<feature type="domain" description="HTH tetR-type" evidence="4">
    <location>
        <begin position="29"/>
        <end position="75"/>
    </location>
</feature>
<reference evidence="6 7" key="1">
    <citation type="journal article" date="2014" name="BMC Genomics">
        <title>Comparison of environmental and isolate Sulfobacillus genomes reveals diverse carbon, sulfur, nitrogen, and hydrogen metabolisms.</title>
        <authorList>
            <person name="Justice N.B."/>
            <person name="Norman A."/>
            <person name="Brown C.T."/>
            <person name="Singh A."/>
            <person name="Thomas B.C."/>
            <person name="Banfield J.F."/>
        </authorList>
    </citation>
    <scope>NUCLEOTIDE SEQUENCE [LARGE SCALE GENOMIC DNA]</scope>
    <source>
        <strain evidence="6">AMDSBA5</strain>
    </source>
</reference>
<evidence type="ECO:0000259" key="5">
    <source>
        <dbReference type="Pfam" id="PF16859"/>
    </source>
</evidence>
<dbReference type="SUPFAM" id="SSF48498">
    <property type="entry name" value="Tetracyclin repressor-like, C-terminal domain"/>
    <property type="match status" value="1"/>
</dbReference>
<evidence type="ECO:0000313" key="7">
    <source>
        <dbReference type="Proteomes" id="UP000242705"/>
    </source>
</evidence>
<dbReference type="Pfam" id="PF16859">
    <property type="entry name" value="TetR_C_11"/>
    <property type="match status" value="1"/>
</dbReference>
<evidence type="ECO:0000259" key="4">
    <source>
        <dbReference type="Pfam" id="PF00440"/>
    </source>
</evidence>